<dbReference type="InterPro" id="IPR019734">
    <property type="entry name" value="TPR_rpt"/>
</dbReference>
<dbReference type="PROSITE" id="PS50293">
    <property type="entry name" value="TPR_REGION"/>
    <property type="match status" value="1"/>
</dbReference>
<dbReference type="RefSeq" id="WP_185274123.1">
    <property type="nucleotide sequence ID" value="NZ_CP055156.1"/>
</dbReference>
<feature type="repeat" description="TPR" evidence="3">
    <location>
        <begin position="336"/>
        <end position="369"/>
    </location>
</feature>
<organism evidence="5 6">
    <name type="scientific">Adhaeribacter swui</name>
    <dbReference type="NCBI Taxonomy" id="2086471"/>
    <lineage>
        <taxon>Bacteria</taxon>
        <taxon>Pseudomonadati</taxon>
        <taxon>Bacteroidota</taxon>
        <taxon>Cytophagia</taxon>
        <taxon>Cytophagales</taxon>
        <taxon>Hymenobacteraceae</taxon>
        <taxon>Adhaeribacter</taxon>
    </lineage>
</organism>
<dbReference type="EMBL" id="CP055156">
    <property type="protein sequence ID" value="QNF33271.1"/>
    <property type="molecule type" value="Genomic_DNA"/>
</dbReference>
<dbReference type="KEGG" id="aswu:HUW51_11230"/>
<reference evidence="5 6" key="1">
    <citation type="journal article" date="2018" name="Int. J. Syst. Evol. Microbiol.">
        <title>Adhaeribacter swui sp. nov., isolated from wet mud.</title>
        <authorList>
            <person name="Kim D.U."/>
            <person name="Kim K.W."/>
            <person name="Kang M.S."/>
            <person name="Kim J.Y."/>
            <person name="Jang J.H."/>
            <person name="Kim M.K."/>
        </authorList>
    </citation>
    <scope>NUCLEOTIDE SEQUENCE [LARGE SCALE GENOMIC DNA]</scope>
    <source>
        <strain evidence="5 6">KCTC 52873</strain>
    </source>
</reference>
<accession>A0A7G7G7Y7</accession>
<dbReference type="Proteomes" id="UP000515237">
    <property type="component" value="Chromosome"/>
</dbReference>
<feature type="repeat" description="TPR" evidence="3">
    <location>
        <begin position="54"/>
        <end position="87"/>
    </location>
</feature>
<keyword evidence="1" id="KW-0677">Repeat</keyword>
<feature type="repeat" description="TPR" evidence="3">
    <location>
        <begin position="229"/>
        <end position="262"/>
    </location>
</feature>
<keyword evidence="2 3" id="KW-0802">TPR repeat</keyword>
<gene>
    <name evidence="5" type="ORF">HUW51_11230</name>
</gene>
<feature type="chain" id="PRO_5028889669" evidence="4">
    <location>
        <begin position="23"/>
        <end position="542"/>
    </location>
</feature>
<evidence type="ECO:0000256" key="4">
    <source>
        <dbReference type="SAM" id="SignalP"/>
    </source>
</evidence>
<dbReference type="SUPFAM" id="SSF48452">
    <property type="entry name" value="TPR-like"/>
    <property type="match status" value="2"/>
</dbReference>
<dbReference type="Gene3D" id="1.25.40.10">
    <property type="entry name" value="Tetratricopeptide repeat domain"/>
    <property type="match status" value="3"/>
</dbReference>
<evidence type="ECO:0000313" key="6">
    <source>
        <dbReference type="Proteomes" id="UP000515237"/>
    </source>
</evidence>
<dbReference type="PANTHER" id="PTHR44858:SF1">
    <property type="entry name" value="UDP-N-ACETYLGLUCOSAMINE--PEPTIDE N-ACETYLGLUCOSAMINYLTRANSFERASE SPINDLY-RELATED"/>
    <property type="match status" value="1"/>
</dbReference>
<dbReference type="Pfam" id="PF14559">
    <property type="entry name" value="TPR_19"/>
    <property type="match status" value="3"/>
</dbReference>
<dbReference type="AlphaFoldDB" id="A0A7G7G7Y7"/>
<evidence type="ECO:0000256" key="1">
    <source>
        <dbReference type="ARBA" id="ARBA00022737"/>
    </source>
</evidence>
<feature type="signal peptide" evidence="4">
    <location>
        <begin position="1"/>
        <end position="22"/>
    </location>
</feature>
<evidence type="ECO:0000256" key="3">
    <source>
        <dbReference type="PROSITE-ProRule" id="PRU00339"/>
    </source>
</evidence>
<dbReference type="PANTHER" id="PTHR44858">
    <property type="entry name" value="TETRATRICOPEPTIDE REPEAT PROTEIN 6"/>
    <property type="match status" value="1"/>
</dbReference>
<protein>
    <submittedName>
        <fullName evidence="5">Tetratricopeptide repeat protein</fullName>
    </submittedName>
</protein>
<evidence type="ECO:0000313" key="5">
    <source>
        <dbReference type="EMBL" id="QNF33271.1"/>
    </source>
</evidence>
<dbReference type="InterPro" id="IPR011990">
    <property type="entry name" value="TPR-like_helical_dom_sf"/>
</dbReference>
<keyword evidence="4" id="KW-0732">Signal</keyword>
<dbReference type="InterPro" id="IPR050498">
    <property type="entry name" value="Ycf3"/>
</dbReference>
<dbReference type="SMART" id="SM00028">
    <property type="entry name" value="TPR"/>
    <property type="match status" value="9"/>
</dbReference>
<sequence>MIKNWKYILAFSASFVATTSFAQSVQDVQQLINVERYTEAKSTLRRLNTSNPNEEVSYYLGDVYLKEGKLDSANVIFSQALAKDDKSALSMIGLGKVALMKGNTAEAERQFDAAVKRTKGKDANIFKQIGRAYADADVKDITKALSYIGEANKITKNNDAMAYIILGDIHQKNPNGGGDAMNAYDRAIQIDPNNATAFMKKGQLFVRSKNYNEAQAAFEKVIALNPNYAPAYRELGEMNYFVGKYDRAVENFKKYRSMAENSIDTQIKYASFLFLTEDYAGTLAEAQQVLQQDPNNLVMNRLMAYSLYKTNKVPEALQAMEKYFQLAQADPTKIIASDYAYYGRMLADTGKGAEATANLEKALAMDPNNLDVQNEAAAAYVKAKQYDKAITMYKTKIAAKPSLVDNFKLADVYLAAEKFDSADSLYAGIIQARPEYATAYLRRAQVAEAKDKGQTGAAKTAYEEYIKVANQDPSKAASNKQGLFVANYYLGFQAYKAKDFATAKTYWTAAKSLDPSNKDVEVALKNIEAAQKRPAATTKRKS</sequence>
<proteinExistence type="predicted"/>
<keyword evidence="6" id="KW-1185">Reference proteome</keyword>
<dbReference type="PROSITE" id="PS50005">
    <property type="entry name" value="TPR"/>
    <property type="match status" value="4"/>
</dbReference>
<evidence type="ECO:0000256" key="2">
    <source>
        <dbReference type="ARBA" id="ARBA00022803"/>
    </source>
</evidence>
<feature type="repeat" description="TPR" evidence="3">
    <location>
        <begin position="195"/>
        <end position="228"/>
    </location>
</feature>
<dbReference type="Pfam" id="PF13432">
    <property type="entry name" value="TPR_16"/>
    <property type="match status" value="1"/>
</dbReference>
<name>A0A7G7G7Y7_9BACT</name>